<dbReference type="InterPro" id="IPR036412">
    <property type="entry name" value="HAD-like_sf"/>
</dbReference>
<dbReference type="PANTHER" id="PTHR18901:SF38">
    <property type="entry name" value="PSEUDOURIDINE-5'-PHOSPHATASE"/>
    <property type="match status" value="1"/>
</dbReference>
<evidence type="ECO:0000313" key="1">
    <source>
        <dbReference type="EMBL" id="CAB3772270.1"/>
    </source>
</evidence>
<proteinExistence type="predicted"/>
<dbReference type="Pfam" id="PF00702">
    <property type="entry name" value="Hydrolase"/>
    <property type="match status" value="1"/>
</dbReference>
<reference evidence="1 2" key="1">
    <citation type="submission" date="2020-04" db="EMBL/GenBank/DDBJ databases">
        <authorList>
            <person name="De Canck E."/>
        </authorList>
    </citation>
    <scope>NUCLEOTIDE SEQUENCE [LARGE SCALE GENOMIC DNA]</scope>
    <source>
        <strain evidence="1 2">LMG 29542</strain>
    </source>
</reference>
<dbReference type="SUPFAM" id="SSF56784">
    <property type="entry name" value="HAD-like"/>
    <property type="match status" value="1"/>
</dbReference>
<accession>A0A6J5F098</accession>
<keyword evidence="2" id="KW-1185">Reference proteome</keyword>
<dbReference type="GO" id="GO:0016787">
    <property type="term" value="F:hydrolase activity"/>
    <property type="evidence" value="ECO:0007669"/>
    <property type="project" value="UniProtKB-KW"/>
</dbReference>
<gene>
    <name evidence="1" type="ORF">LMG29542_06835</name>
</gene>
<dbReference type="Gene3D" id="3.40.50.1000">
    <property type="entry name" value="HAD superfamily/HAD-like"/>
    <property type="match status" value="1"/>
</dbReference>
<name>A0A6J5F098_9BURK</name>
<dbReference type="InterPro" id="IPR023198">
    <property type="entry name" value="PGP-like_dom2"/>
</dbReference>
<protein>
    <submittedName>
        <fullName evidence="1">Phosphorylated carbohydrates phosphatase</fullName>
        <ecNumber evidence="1">3.1.3.-</ecNumber>
    </submittedName>
</protein>
<sequence length="247" mass="26220">MNSRESLMSGSDIAQTLSAVIFDVDGVLLASPHERAWREALDGFGDEARFTTAMYQSQVAGKPRLSGALAALLALGVPNAEQRAPAYAEHKQKRLERLIDAGAVAAFPDAIRFVKAVRTLGWPIAVASSSKNANGMMKRIRLDAGHSLFDVFRANVCGRDLRQGKPNPEIFLLAAAELPEAPENCFVVEDAPAGIEAACAGGMASVGVARHADADLLWAAGATLVVTSLDEVAIDQLSKGRLCRQQP</sequence>
<keyword evidence="1" id="KW-0378">Hydrolase</keyword>
<dbReference type="InterPro" id="IPR023214">
    <property type="entry name" value="HAD_sf"/>
</dbReference>
<dbReference type="NCBIfam" id="TIGR01509">
    <property type="entry name" value="HAD-SF-IA-v3"/>
    <property type="match status" value="1"/>
</dbReference>
<dbReference type="RefSeq" id="WP_217478063.1">
    <property type="nucleotide sequence ID" value="NZ_CADIKH010000058.1"/>
</dbReference>
<dbReference type="InterPro" id="IPR006439">
    <property type="entry name" value="HAD-SF_hydro_IA"/>
</dbReference>
<dbReference type="PANTHER" id="PTHR18901">
    <property type="entry name" value="2-DEOXYGLUCOSE-6-PHOSPHATE PHOSPHATASE 2"/>
    <property type="match status" value="1"/>
</dbReference>
<dbReference type="Gene3D" id="1.10.150.240">
    <property type="entry name" value="Putative phosphatase, domain 2"/>
    <property type="match status" value="1"/>
</dbReference>
<dbReference type="Proteomes" id="UP000494363">
    <property type="component" value="Unassembled WGS sequence"/>
</dbReference>
<dbReference type="SFLD" id="SFLDG01129">
    <property type="entry name" value="C1.5:_HAD__Beta-PGM__Phosphata"/>
    <property type="match status" value="1"/>
</dbReference>
<dbReference type="SFLD" id="SFLDS00003">
    <property type="entry name" value="Haloacid_Dehalogenase"/>
    <property type="match status" value="1"/>
</dbReference>
<evidence type="ECO:0000313" key="2">
    <source>
        <dbReference type="Proteomes" id="UP000494363"/>
    </source>
</evidence>
<dbReference type="EMBL" id="CADIKH010000058">
    <property type="protein sequence ID" value="CAB3772270.1"/>
    <property type="molecule type" value="Genomic_DNA"/>
</dbReference>
<dbReference type="AlphaFoldDB" id="A0A6J5F098"/>
<dbReference type="EC" id="3.1.3.-" evidence="1"/>
<organism evidence="1 2">
    <name type="scientific">Paraburkholderia humisilvae</name>
    <dbReference type="NCBI Taxonomy" id="627669"/>
    <lineage>
        <taxon>Bacteria</taxon>
        <taxon>Pseudomonadati</taxon>
        <taxon>Pseudomonadota</taxon>
        <taxon>Betaproteobacteria</taxon>
        <taxon>Burkholderiales</taxon>
        <taxon>Burkholderiaceae</taxon>
        <taxon>Paraburkholderia</taxon>
    </lineage>
</organism>